<gene>
    <name evidence="1" type="ORF">K441DRAFT_682720</name>
</gene>
<evidence type="ECO:0000313" key="2">
    <source>
        <dbReference type="Proteomes" id="UP000250078"/>
    </source>
</evidence>
<protein>
    <submittedName>
        <fullName evidence="1">Uncharacterized protein</fullName>
    </submittedName>
</protein>
<sequence length="195" mass="21277">MPGGVEKVDELITLELQTTLAKAGWTQETLRDSIFDTALKAEPKPDSKCCSQCGDDYKSLRIGLVAPVWITFTECVKTKHRFNSGCAEFVRRAGIVNQTDLSNSIRLVDNLQKDGSNSGEESGDDEDENDCGGEDARRKFDAYAAKTGKELGSPESDSFLASATLLYLPKAEYGSDHTSLVNDSALRVSLKERSV</sequence>
<name>A0ACC8EML7_9PEZI</name>
<proteinExistence type="predicted"/>
<dbReference type="EMBL" id="KV748263">
    <property type="protein sequence ID" value="OCK87309.1"/>
    <property type="molecule type" value="Genomic_DNA"/>
</dbReference>
<dbReference type="Proteomes" id="UP000250078">
    <property type="component" value="Unassembled WGS sequence"/>
</dbReference>
<accession>A0ACC8EML7</accession>
<organism evidence="1 2">
    <name type="scientific">Cenococcum geophilum 1.58</name>
    <dbReference type="NCBI Taxonomy" id="794803"/>
    <lineage>
        <taxon>Eukaryota</taxon>
        <taxon>Fungi</taxon>
        <taxon>Dikarya</taxon>
        <taxon>Ascomycota</taxon>
        <taxon>Pezizomycotina</taxon>
        <taxon>Dothideomycetes</taxon>
        <taxon>Pleosporomycetidae</taxon>
        <taxon>Gloniales</taxon>
        <taxon>Gloniaceae</taxon>
        <taxon>Cenococcum</taxon>
    </lineage>
</organism>
<evidence type="ECO:0000313" key="1">
    <source>
        <dbReference type="EMBL" id="OCK87309.1"/>
    </source>
</evidence>
<reference evidence="1 2" key="1">
    <citation type="journal article" date="2016" name="Nat. Commun.">
        <title>Ectomycorrhizal ecology is imprinted in the genome of the dominant symbiotic fungus Cenococcum geophilum.</title>
        <authorList>
            <consortium name="DOE Joint Genome Institute"/>
            <person name="Peter M."/>
            <person name="Kohler A."/>
            <person name="Ohm R.A."/>
            <person name="Kuo A."/>
            <person name="Krutzmann J."/>
            <person name="Morin E."/>
            <person name="Arend M."/>
            <person name="Barry K.W."/>
            <person name="Binder M."/>
            <person name="Choi C."/>
            <person name="Clum A."/>
            <person name="Copeland A."/>
            <person name="Grisel N."/>
            <person name="Haridas S."/>
            <person name="Kipfer T."/>
            <person name="LaButti K."/>
            <person name="Lindquist E."/>
            <person name="Lipzen A."/>
            <person name="Maire R."/>
            <person name="Meier B."/>
            <person name="Mihaltcheva S."/>
            <person name="Molinier V."/>
            <person name="Murat C."/>
            <person name="Poggeler S."/>
            <person name="Quandt C.A."/>
            <person name="Sperisen C."/>
            <person name="Tritt A."/>
            <person name="Tisserant E."/>
            <person name="Crous P.W."/>
            <person name="Henrissat B."/>
            <person name="Nehls U."/>
            <person name="Egli S."/>
            <person name="Spatafora J.W."/>
            <person name="Grigoriev I.V."/>
            <person name="Martin F.M."/>
        </authorList>
    </citation>
    <scope>NUCLEOTIDE SEQUENCE [LARGE SCALE GENOMIC DNA]</scope>
    <source>
        <strain evidence="1 2">1.58</strain>
    </source>
</reference>
<keyword evidence="2" id="KW-1185">Reference proteome</keyword>